<dbReference type="SUPFAM" id="SSF46785">
    <property type="entry name" value="Winged helix' DNA-binding domain"/>
    <property type="match status" value="1"/>
</dbReference>
<evidence type="ECO:0000313" key="6">
    <source>
        <dbReference type="Proteomes" id="UP000320672"/>
    </source>
</evidence>
<dbReference type="PANTHER" id="PTHR43132:SF6">
    <property type="entry name" value="HTH-TYPE TRANSCRIPTIONAL REPRESSOR CZRA"/>
    <property type="match status" value="1"/>
</dbReference>
<reference evidence="5 6" key="1">
    <citation type="submission" date="2019-02" db="EMBL/GenBank/DDBJ databases">
        <title>Deep-cultivation of Planctomycetes and their phenomic and genomic characterization uncovers novel biology.</title>
        <authorList>
            <person name="Wiegand S."/>
            <person name="Jogler M."/>
            <person name="Boedeker C."/>
            <person name="Pinto D."/>
            <person name="Vollmers J."/>
            <person name="Rivas-Marin E."/>
            <person name="Kohn T."/>
            <person name="Peeters S.H."/>
            <person name="Heuer A."/>
            <person name="Rast P."/>
            <person name="Oberbeckmann S."/>
            <person name="Bunk B."/>
            <person name="Jeske O."/>
            <person name="Meyerdierks A."/>
            <person name="Storesund J.E."/>
            <person name="Kallscheuer N."/>
            <person name="Luecker S."/>
            <person name="Lage O.M."/>
            <person name="Pohl T."/>
            <person name="Merkel B.J."/>
            <person name="Hornburger P."/>
            <person name="Mueller R.-W."/>
            <person name="Bruemmer F."/>
            <person name="Labrenz M."/>
            <person name="Spormann A.M."/>
            <person name="Op den Camp H."/>
            <person name="Overmann J."/>
            <person name="Amann R."/>
            <person name="Jetten M.S.M."/>
            <person name="Mascher T."/>
            <person name="Medema M.H."/>
            <person name="Devos D.P."/>
            <person name="Kaster A.-K."/>
            <person name="Ovreas L."/>
            <person name="Rohde M."/>
            <person name="Galperin M.Y."/>
            <person name="Jogler C."/>
        </authorList>
    </citation>
    <scope>NUCLEOTIDE SEQUENCE [LARGE SCALE GENOMIC DNA]</scope>
    <source>
        <strain evidence="5 6">FF011L</strain>
    </source>
</reference>
<dbReference type="OrthoDB" id="9800150at2"/>
<dbReference type="InterPro" id="IPR036390">
    <property type="entry name" value="WH_DNA-bd_sf"/>
</dbReference>
<protein>
    <submittedName>
        <fullName evidence="5">Transcriptional repressor SdpR</fullName>
    </submittedName>
</protein>
<evidence type="ECO:0000256" key="3">
    <source>
        <dbReference type="ARBA" id="ARBA00023163"/>
    </source>
</evidence>
<dbReference type="InterPro" id="IPR001845">
    <property type="entry name" value="HTH_ArsR_DNA-bd_dom"/>
</dbReference>
<keyword evidence="2" id="KW-0238">DNA-binding</keyword>
<name>A0A517ML75_9BACT</name>
<dbReference type="PRINTS" id="PR00778">
    <property type="entry name" value="HTHARSR"/>
</dbReference>
<dbReference type="Pfam" id="PF01022">
    <property type="entry name" value="HTH_5"/>
    <property type="match status" value="1"/>
</dbReference>
<dbReference type="SMART" id="SM00418">
    <property type="entry name" value="HTH_ARSR"/>
    <property type="match status" value="1"/>
</dbReference>
<dbReference type="Gene3D" id="1.10.10.10">
    <property type="entry name" value="Winged helix-like DNA-binding domain superfamily/Winged helix DNA-binding domain"/>
    <property type="match status" value="1"/>
</dbReference>
<accession>A0A517ML75</accession>
<sequence length="105" mass="11870">MENEEKCAASLKAVADPLRMRIVRALQYGPLSVSDLTLLLEQEIGVVSHHLRVLYHADVVQTRREGKFIYYSLNEEIRPSKRRGKRGLLDFGCCQLDVGESEPVG</sequence>
<keyword evidence="1" id="KW-0805">Transcription regulation</keyword>
<feature type="domain" description="HTH arsR-type" evidence="4">
    <location>
        <begin position="1"/>
        <end position="95"/>
    </location>
</feature>
<organism evidence="5 6">
    <name type="scientific">Roseimaritima multifibrata</name>
    <dbReference type="NCBI Taxonomy" id="1930274"/>
    <lineage>
        <taxon>Bacteria</taxon>
        <taxon>Pseudomonadati</taxon>
        <taxon>Planctomycetota</taxon>
        <taxon>Planctomycetia</taxon>
        <taxon>Pirellulales</taxon>
        <taxon>Pirellulaceae</taxon>
        <taxon>Roseimaritima</taxon>
    </lineage>
</organism>
<dbReference type="RefSeq" id="WP_145353886.1">
    <property type="nucleotide sequence ID" value="NZ_CP036262.1"/>
</dbReference>
<dbReference type="GO" id="GO:0003700">
    <property type="term" value="F:DNA-binding transcription factor activity"/>
    <property type="evidence" value="ECO:0007669"/>
    <property type="project" value="InterPro"/>
</dbReference>
<evidence type="ECO:0000259" key="4">
    <source>
        <dbReference type="PROSITE" id="PS50987"/>
    </source>
</evidence>
<evidence type="ECO:0000256" key="2">
    <source>
        <dbReference type="ARBA" id="ARBA00023125"/>
    </source>
</evidence>
<dbReference type="InterPro" id="IPR036388">
    <property type="entry name" value="WH-like_DNA-bd_sf"/>
</dbReference>
<evidence type="ECO:0000256" key="1">
    <source>
        <dbReference type="ARBA" id="ARBA00023015"/>
    </source>
</evidence>
<proteinExistence type="predicted"/>
<dbReference type="AlphaFoldDB" id="A0A517ML75"/>
<gene>
    <name evidence="5" type="primary">sdpR</name>
    <name evidence="5" type="ORF">FF011L_44320</name>
</gene>
<keyword evidence="3" id="KW-0804">Transcription</keyword>
<dbReference type="GO" id="GO:0003677">
    <property type="term" value="F:DNA binding"/>
    <property type="evidence" value="ECO:0007669"/>
    <property type="project" value="UniProtKB-KW"/>
</dbReference>
<dbReference type="PROSITE" id="PS50987">
    <property type="entry name" value="HTH_ARSR_2"/>
    <property type="match status" value="1"/>
</dbReference>
<dbReference type="NCBIfam" id="NF033788">
    <property type="entry name" value="HTH_metalloreg"/>
    <property type="match status" value="1"/>
</dbReference>
<dbReference type="KEGG" id="rml:FF011L_44320"/>
<dbReference type="InterPro" id="IPR051011">
    <property type="entry name" value="Metal_resp_trans_reg"/>
</dbReference>
<dbReference type="EMBL" id="CP036262">
    <property type="protein sequence ID" value="QDS95634.1"/>
    <property type="molecule type" value="Genomic_DNA"/>
</dbReference>
<dbReference type="InterPro" id="IPR011991">
    <property type="entry name" value="ArsR-like_HTH"/>
</dbReference>
<dbReference type="PANTHER" id="PTHR43132">
    <property type="entry name" value="ARSENICAL RESISTANCE OPERON REPRESSOR ARSR-RELATED"/>
    <property type="match status" value="1"/>
</dbReference>
<dbReference type="Proteomes" id="UP000320672">
    <property type="component" value="Chromosome"/>
</dbReference>
<evidence type="ECO:0000313" key="5">
    <source>
        <dbReference type="EMBL" id="QDS95634.1"/>
    </source>
</evidence>
<dbReference type="CDD" id="cd00090">
    <property type="entry name" value="HTH_ARSR"/>
    <property type="match status" value="1"/>
</dbReference>
<keyword evidence="6" id="KW-1185">Reference proteome</keyword>